<feature type="domain" description="Archaeal Type IV pilin N-terminal" evidence="2">
    <location>
        <begin position="15"/>
        <end position="85"/>
    </location>
</feature>
<protein>
    <recommendedName>
        <fullName evidence="2">Archaeal Type IV pilin N-terminal domain-containing protein</fullName>
    </recommendedName>
</protein>
<keyword evidence="1" id="KW-0472">Membrane</keyword>
<dbReference type="EMBL" id="JAGGLC010000001">
    <property type="protein sequence ID" value="MBP1985758.1"/>
    <property type="molecule type" value="Genomic_DNA"/>
</dbReference>
<evidence type="ECO:0000313" key="3">
    <source>
        <dbReference type="EMBL" id="MBP1985758.1"/>
    </source>
</evidence>
<keyword evidence="4" id="KW-1185">Reference proteome</keyword>
<dbReference type="Pfam" id="PF07790">
    <property type="entry name" value="Pilin_N"/>
    <property type="match status" value="1"/>
</dbReference>
<sequence>MTDFEFLPDDARSQSETVGVILLTAVVVIVVSTTGMFYLSSVDSTDDEPRLSVDGDFSRPNVTIAHTGGDTVPSGELRLVLSVNGSRANVTTLDRQFGPGDRWELNVSNYANVSRESVVGLTVFHVPSESRLYGEEYAVGEE</sequence>
<keyword evidence="1" id="KW-0812">Transmembrane</keyword>
<evidence type="ECO:0000256" key="1">
    <source>
        <dbReference type="SAM" id="Phobius"/>
    </source>
</evidence>
<keyword evidence="1" id="KW-1133">Transmembrane helix</keyword>
<dbReference type="InterPro" id="IPR012859">
    <property type="entry name" value="Pilin_N_archaeal"/>
</dbReference>
<evidence type="ECO:0000259" key="2">
    <source>
        <dbReference type="Pfam" id="PF07790"/>
    </source>
</evidence>
<gene>
    <name evidence="3" type="ORF">J2753_000231</name>
</gene>
<name>A0A8T4GWT7_9EURY</name>
<reference evidence="3" key="1">
    <citation type="submission" date="2021-03" db="EMBL/GenBank/DDBJ databases">
        <title>Genomic Encyclopedia of Type Strains, Phase IV (KMG-IV): sequencing the most valuable type-strain genomes for metagenomic binning, comparative biology and taxonomic classification.</title>
        <authorList>
            <person name="Goeker M."/>
        </authorList>
    </citation>
    <scope>NUCLEOTIDE SEQUENCE</scope>
    <source>
        <strain evidence="3">DSM 26232</strain>
    </source>
</reference>
<comment type="caution">
    <text evidence="3">The sequence shown here is derived from an EMBL/GenBank/DDBJ whole genome shotgun (WGS) entry which is preliminary data.</text>
</comment>
<feature type="transmembrane region" description="Helical" evidence="1">
    <location>
        <begin position="20"/>
        <end position="40"/>
    </location>
</feature>
<organism evidence="3 4">
    <name type="scientific">Halolamina salifodinae</name>
    <dbReference type="NCBI Taxonomy" id="1202767"/>
    <lineage>
        <taxon>Archaea</taxon>
        <taxon>Methanobacteriati</taxon>
        <taxon>Methanobacteriota</taxon>
        <taxon>Stenosarchaea group</taxon>
        <taxon>Halobacteria</taxon>
        <taxon>Halobacteriales</taxon>
        <taxon>Haloferacaceae</taxon>
    </lineage>
</organism>
<accession>A0A8T4GWT7</accession>
<dbReference type="Proteomes" id="UP000823736">
    <property type="component" value="Unassembled WGS sequence"/>
</dbReference>
<dbReference type="RefSeq" id="WP_209489635.1">
    <property type="nucleotide sequence ID" value="NZ_JAGGLC010000001.1"/>
</dbReference>
<dbReference type="AlphaFoldDB" id="A0A8T4GWT7"/>
<proteinExistence type="predicted"/>
<evidence type="ECO:0000313" key="4">
    <source>
        <dbReference type="Proteomes" id="UP000823736"/>
    </source>
</evidence>